<comment type="subcellular location">
    <subcellularLocation>
        <location evidence="9">Cell membrane</location>
        <topology evidence="9">Multi-pass membrane protein</topology>
    </subcellularLocation>
    <subcellularLocation>
        <location evidence="1">Membrane</location>
        <topology evidence="1">Multi-pass membrane protein</topology>
    </subcellularLocation>
</comment>
<comment type="similarity">
    <text evidence="9">Belongs to the UbiA prenyltransferase family. Protoheme IX farnesyltransferase subfamily.</text>
</comment>
<dbReference type="InterPro" id="IPR044878">
    <property type="entry name" value="UbiA_sf"/>
</dbReference>
<dbReference type="AlphaFoldDB" id="A0A7C4LK05"/>
<feature type="transmembrane region" description="Helical" evidence="9">
    <location>
        <begin position="38"/>
        <end position="57"/>
    </location>
</feature>
<dbReference type="EMBL" id="DSVQ01000003">
    <property type="protein sequence ID" value="HGT37838.1"/>
    <property type="molecule type" value="Genomic_DNA"/>
</dbReference>
<dbReference type="InterPro" id="IPR000537">
    <property type="entry name" value="UbiA_prenyltransferase"/>
</dbReference>
<dbReference type="EC" id="2.5.1.141" evidence="9"/>
<keyword evidence="3 9" id="KW-0808">Transferase</keyword>
<feature type="transmembrane region" description="Helical" evidence="9">
    <location>
        <begin position="154"/>
        <end position="174"/>
    </location>
</feature>
<evidence type="ECO:0000256" key="4">
    <source>
        <dbReference type="ARBA" id="ARBA00022692"/>
    </source>
</evidence>
<dbReference type="CDD" id="cd13957">
    <property type="entry name" value="PT_UbiA_Cox10"/>
    <property type="match status" value="1"/>
</dbReference>
<name>A0A7C4LK05_9PLAN</name>
<evidence type="ECO:0000256" key="1">
    <source>
        <dbReference type="ARBA" id="ARBA00004141"/>
    </source>
</evidence>
<dbReference type="NCBIfam" id="TIGR01473">
    <property type="entry name" value="cyoE_ctaB"/>
    <property type="match status" value="1"/>
</dbReference>
<keyword evidence="7 9" id="KW-0472">Membrane</keyword>
<feature type="transmembrane region" description="Helical" evidence="9">
    <location>
        <begin position="63"/>
        <end position="84"/>
    </location>
</feature>
<comment type="caution">
    <text evidence="10">The sequence shown here is derived from an EMBL/GenBank/DDBJ whole genome shotgun (WGS) entry which is preliminary data.</text>
</comment>
<feature type="transmembrane region" description="Helical" evidence="9">
    <location>
        <begin position="129"/>
        <end position="147"/>
    </location>
</feature>
<comment type="catalytic activity">
    <reaction evidence="8 9">
        <text>heme b + (2E,6E)-farnesyl diphosphate + H2O = Fe(II)-heme o + diphosphate</text>
        <dbReference type="Rhea" id="RHEA:28070"/>
        <dbReference type="ChEBI" id="CHEBI:15377"/>
        <dbReference type="ChEBI" id="CHEBI:33019"/>
        <dbReference type="ChEBI" id="CHEBI:60344"/>
        <dbReference type="ChEBI" id="CHEBI:60530"/>
        <dbReference type="ChEBI" id="CHEBI:175763"/>
        <dbReference type="EC" id="2.5.1.141"/>
    </reaction>
</comment>
<dbReference type="HAMAP" id="MF_00154">
    <property type="entry name" value="CyoE_CtaB"/>
    <property type="match status" value="1"/>
</dbReference>
<comment type="function">
    <text evidence="9">Converts heme B (protoheme IX) to heme O by substitution of the vinyl group on carbon 2 of heme B porphyrin ring with a hydroxyethyl farnesyl side group.</text>
</comment>
<comment type="miscellaneous">
    <text evidence="9">Carbon 2 of the heme B porphyrin ring is defined according to the Fischer nomenclature.</text>
</comment>
<sequence length="339" mass="35376">MSTVSTDAVVKASVWEGAWSFGLVSRVSDYLELAKPRIAVMVLLTVSVGYVLGSAGSWACGPWLWACAGIALAATGASAFNQWLEWETDGLMRRTRRRPLPAGRLSAREAVGFAATTSLLGLGCLLWGVNALTAALTALSCLLYAFVYTPLKRCTAVCTAVGAIPGALPPVLGWTAAGHGLDGHAWALFAMLFLWQFPHFLAIAWLYQEDYAAAGLRMLPLVRPPGNSAGGPARPLPHVTGLLALGYAVGLVPVSLLPAALGLAGPWYAAAALVLGAVYVGTAAAFACGESRRSARRLLWSSLVYLPVVLIVLAGDHVRLLTASWGPAPTVLAAGTGEK</sequence>
<feature type="transmembrane region" description="Helical" evidence="9">
    <location>
        <begin position="267"/>
        <end position="286"/>
    </location>
</feature>
<feature type="transmembrane region" description="Helical" evidence="9">
    <location>
        <begin position="186"/>
        <end position="207"/>
    </location>
</feature>
<dbReference type="Pfam" id="PF01040">
    <property type="entry name" value="UbiA"/>
    <property type="match status" value="1"/>
</dbReference>
<feature type="transmembrane region" description="Helical" evidence="9">
    <location>
        <begin position="242"/>
        <end position="261"/>
    </location>
</feature>
<evidence type="ECO:0000256" key="2">
    <source>
        <dbReference type="ARBA" id="ARBA00022475"/>
    </source>
</evidence>
<gene>
    <name evidence="10" type="primary">cyoE</name>
    <name evidence="9" type="synonym">ctaB</name>
    <name evidence="10" type="ORF">ENS64_01005</name>
</gene>
<evidence type="ECO:0000256" key="5">
    <source>
        <dbReference type="ARBA" id="ARBA00022989"/>
    </source>
</evidence>
<protein>
    <recommendedName>
        <fullName evidence="9">Protoheme IX farnesyltransferase</fullName>
        <ecNumber evidence="9">2.5.1.141</ecNumber>
    </recommendedName>
    <alternativeName>
        <fullName evidence="9">Heme B farnesyltransferase</fullName>
    </alternativeName>
    <alternativeName>
        <fullName evidence="9">Heme O synthase</fullName>
    </alternativeName>
</protein>
<dbReference type="Gene3D" id="1.10.357.140">
    <property type="entry name" value="UbiA prenyltransferase"/>
    <property type="match status" value="1"/>
</dbReference>
<feature type="transmembrane region" description="Helical" evidence="9">
    <location>
        <begin position="298"/>
        <end position="315"/>
    </location>
</feature>
<dbReference type="InterPro" id="IPR030470">
    <property type="entry name" value="UbiA_prenylTrfase_CS"/>
</dbReference>
<evidence type="ECO:0000256" key="6">
    <source>
        <dbReference type="ARBA" id="ARBA00023133"/>
    </source>
</evidence>
<dbReference type="GO" id="GO:0006784">
    <property type="term" value="P:heme A biosynthetic process"/>
    <property type="evidence" value="ECO:0007669"/>
    <property type="project" value="TreeGrafter"/>
</dbReference>
<evidence type="ECO:0000256" key="8">
    <source>
        <dbReference type="ARBA" id="ARBA00047690"/>
    </source>
</evidence>
<dbReference type="PANTHER" id="PTHR43448">
    <property type="entry name" value="PROTOHEME IX FARNESYLTRANSFERASE, MITOCHONDRIAL"/>
    <property type="match status" value="1"/>
</dbReference>
<reference evidence="10" key="1">
    <citation type="journal article" date="2020" name="mSystems">
        <title>Genome- and Community-Level Interaction Insights into Carbon Utilization and Element Cycling Functions of Hydrothermarchaeota in Hydrothermal Sediment.</title>
        <authorList>
            <person name="Zhou Z."/>
            <person name="Liu Y."/>
            <person name="Xu W."/>
            <person name="Pan J."/>
            <person name="Luo Z.H."/>
            <person name="Li M."/>
        </authorList>
    </citation>
    <scope>NUCLEOTIDE SEQUENCE [LARGE SCALE GENOMIC DNA]</scope>
    <source>
        <strain evidence="10">SpSt-508</strain>
    </source>
</reference>
<dbReference type="GO" id="GO:0048034">
    <property type="term" value="P:heme O biosynthetic process"/>
    <property type="evidence" value="ECO:0007669"/>
    <property type="project" value="UniProtKB-UniRule"/>
</dbReference>
<keyword evidence="6 9" id="KW-0350">Heme biosynthesis</keyword>
<dbReference type="GO" id="GO:0005886">
    <property type="term" value="C:plasma membrane"/>
    <property type="evidence" value="ECO:0007669"/>
    <property type="project" value="UniProtKB-SubCell"/>
</dbReference>
<evidence type="ECO:0000256" key="9">
    <source>
        <dbReference type="HAMAP-Rule" id="MF_00154"/>
    </source>
</evidence>
<proteinExistence type="inferred from homology"/>
<dbReference type="PROSITE" id="PS00943">
    <property type="entry name" value="UBIA"/>
    <property type="match status" value="1"/>
</dbReference>
<dbReference type="PANTHER" id="PTHR43448:SF2">
    <property type="entry name" value="PROTOHEME IX FARNESYLTRANSFERASE, MITOCHONDRIAL"/>
    <property type="match status" value="1"/>
</dbReference>
<evidence type="ECO:0000256" key="7">
    <source>
        <dbReference type="ARBA" id="ARBA00023136"/>
    </source>
</evidence>
<dbReference type="InterPro" id="IPR006369">
    <property type="entry name" value="Protohaem_IX_farnesylTrfase"/>
</dbReference>
<keyword evidence="5 9" id="KW-1133">Transmembrane helix</keyword>
<keyword evidence="2 9" id="KW-1003">Cell membrane</keyword>
<evidence type="ECO:0000313" key="10">
    <source>
        <dbReference type="EMBL" id="HGT37838.1"/>
    </source>
</evidence>
<comment type="pathway">
    <text evidence="9">Porphyrin-containing compound metabolism; heme O biosynthesis; heme O from protoheme: step 1/1.</text>
</comment>
<keyword evidence="4 9" id="KW-0812">Transmembrane</keyword>
<dbReference type="UniPathway" id="UPA00834">
    <property type="reaction ID" value="UER00712"/>
</dbReference>
<evidence type="ECO:0000256" key="3">
    <source>
        <dbReference type="ARBA" id="ARBA00022679"/>
    </source>
</evidence>
<organism evidence="10">
    <name type="scientific">Schlesneria paludicola</name>
    <dbReference type="NCBI Taxonomy" id="360056"/>
    <lineage>
        <taxon>Bacteria</taxon>
        <taxon>Pseudomonadati</taxon>
        <taxon>Planctomycetota</taxon>
        <taxon>Planctomycetia</taxon>
        <taxon>Planctomycetales</taxon>
        <taxon>Planctomycetaceae</taxon>
        <taxon>Schlesneria</taxon>
    </lineage>
</organism>
<accession>A0A7C4LK05</accession>
<dbReference type="GO" id="GO:0008495">
    <property type="term" value="F:protoheme IX farnesyltransferase activity"/>
    <property type="evidence" value="ECO:0007669"/>
    <property type="project" value="UniProtKB-UniRule"/>
</dbReference>